<dbReference type="SUPFAM" id="SSF52096">
    <property type="entry name" value="ClpP/crotonase"/>
    <property type="match status" value="1"/>
</dbReference>
<reference evidence="3 4" key="1">
    <citation type="journal article" date="2012" name="Nature">
        <title>The genomic landscape of species divergence in Ficedula flycatchers.</title>
        <authorList>
            <person name="Ellegren H."/>
            <person name="Smeds L."/>
            <person name="Burri R."/>
            <person name="Olason P.I."/>
            <person name="Backstrom N."/>
            <person name="Kawakami T."/>
            <person name="Kunstner A."/>
            <person name="Makinen H."/>
            <person name="Nadachowska-Brzyska K."/>
            <person name="Qvarnstrom A."/>
            <person name="Uebbing S."/>
            <person name="Wolf J.B."/>
        </authorList>
    </citation>
    <scope>NUCLEOTIDE SEQUENCE [LARGE SCALE GENOMIC DNA]</scope>
</reference>
<dbReference type="FunFam" id="1.10.12.10:FF:000001">
    <property type="entry name" value="Probable enoyl-CoA hydratase, mitochondrial"/>
    <property type="match status" value="1"/>
</dbReference>
<evidence type="ECO:0000313" key="3">
    <source>
        <dbReference type="Ensembl" id="ENSFALP00000029276.1"/>
    </source>
</evidence>
<comment type="similarity">
    <text evidence="1">Belongs to the enoyl-CoA hydratase/isomerase family.</text>
</comment>
<organism evidence="3 4">
    <name type="scientific">Ficedula albicollis</name>
    <name type="common">Collared flycatcher</name>
    <name type="synonym">Muscicapa albicollis</name>
    <dbReference type="NCBI Taxonomy" id="59894"/>
    <lineage>
        <taxon>Eukaryota</taxon>
        <taxon>Metazoa</taxon>
        <taxon>Chordata</taxon>
        <taxon>Craniata</taxon>
        <taxon>Vertebrata</taxon>
        <taxon>Euteleostomi</taxon>
        <taxon>Archelosauria</taxon>
        <taxon>Archosauria</taxon>
        <taxon>Dinosauria</taxon>
        <taxon>Saurischia</taxon>
        <taxon>Theropoda</taxon>
        <taxon>Coelurosauria</taxon>
        <taxon>Aves</taxon>
        <taxon>Neognathae</taxon>
        <taxon>Neoaves</taxon>
        <taxon>Telluraves</taxon>
        <taxon>Australaves</taxon>
        <taxon>Passeriformes</taxon>
        <taxon>Muscicapidae</taxon>
        <taxon>Ficedula</taxon>
    </lineage>
</organism>
<dbReference type="PANTHER" id="PTHR11941">
    <property type="entry name" value="ENOYL-COA HYDRATASE-RELATED"/>
    <property type="match status" value="1"/>
</dbReference>
<evidence type="ECO:0008006" key="5">
    <source>
        <dbReference type="Google" id="ProtNLM"/>
    </source>
</evidence>
<dbReference type="Gene3D" id="3.90.226.10">
    <property type="entry name" value="2-enoyl-CoA Hydratase, Chain A, domain 1"/>
    <property type="match status" value="1"/>
</dbReference>
<dbReference type="Ensembl" id="ENSFALT00000041553.1">
    <property type="protein sequence ID" value="ENSFALP00000029276.1"/>
    <property type="gene ID" value="ENSFALG00000024644.1"/>
</dbReference>
<reference evidence="3" key="3">
    <citation type="submission" date="2025-09" db="UniProtKB">
        <authorList>
            <consortium name="Ensembl"/>
        </authorList>
    </citation>
    <scope>IDENTIFICATION</scope>
</reference>
<accession>A0A803W2S0</accession>
<dbReference type="PANTHER" id="PTHR11941:SF12">
    <property type="entry name" value="METHYLGLUTACONYL-COA HYDRATASE, MITOCHONDRIAL"/>
    <property type="match status" value="1"/>
</dbReference>
<proteinExistence type="inferred from homology"/>
<dbReference type="GO" id="GO:0004300">
    <property type="term" value="F:enoyl-CoA hydratase activity"/>
    <property type="evidence" value="ECO:0007669"/>
    <property type="project" value="UniProtKB-ARBA"/>
</dbReference>
<dbReference type="GeneTree" id="ENSGT00940000157484"/>
<dbReference type="Proteomes" id="UP000016665">
    <property type="component" value="Chromosome Z"/>
</dbReference>
<keyword evidence="2" id="KW-0456">Lyase</keyword>
<dbReference type="Pfam" id="PF00378">
    <property type="entry name" value="ECH_1"/>
    <property type="match status" value="1"/>
</dbReference>
<dbReference type="AlphaFoldDB" id="A0A803W2S0"/>
<dbReference type="InterPro" id="IPR001753">
    <property type="entry name" value="Enoyl-CoA_hydra/iso"/>
</dbReference>
<protein>
    <recommendedName>
        <fullName evidence="5">AU RNA binding methylglutaconyl-CoA hydratase</fullName>
    </recommendedName>
</protein>
<dbReference type="InterPro" id="IPR014748">
    <property type="entry name" value="Enoyl-CoA_hydra_C"/>
</dbReference>
<sequence length="119" mass="13181">FGLIESLHFLFLRTLGGTQRLPRTIGVSLAKELIFSARIVDGEEAKSIGLISHVVEQNEAGDAAYRRALALAREFLPQVDLVTGLAIEEACYAQTIPTKDRIEGLLAFKEKRPPRYKGE</sequence>
<dbReference type="InterPro" id="IPR029045">
    <property type="entry name" value="ClpP/crotonase-like_dom_sf"/>
</dbReference>
<evidence type="ECO:0000256" key="2">
    <source>
        <dbReference type="ARBA" id="ARBA00023239"/>
    </source>
</evidence>
<reference evidence="3" key="2">
    <citation type="submission" date="2025-08" db="UniProtKB">
        <authorList>
            <consortium name="Ensembl"/>
        </authorList>
    </citation>
    <scope>IDENTIFICATION</scope>
</reference>
<name>A0A803W2S0_FICAL</name>
<dbReference type="Gene3D" id="1.10.12.10">
    <property type="entry name" value="Lyase 2-enoyl-coa Hydratase, Chain A, domain 2"/>
    <property type="match status" value="1"/>
</dbReference>
<dbReference type="GO" id="GO:0005739">
    <property type="term" value="C:mitochondrion"/>
    <property type="evidence" value="ECO:0007669"/>
    <property type="project" value="TreeGrafter"/>
</dbReference>
<dbReference type="GO" id="GO:0006635">
    <property type="term" value="P:fatty acid beta-oxidation"/>
    <property type="evidence" value="ECO:0007669"/>
    <property type="project" value="TreeGrafter"/>
</dbReference>
<evidence type="ECO:0000256" key="1">
    <source>
        <dbReference type="ARBA" id="ARBA00005254"/>
    </source>
</evidence>
<keyword evidence="4" id="KW-1185">Reference proteome</keyword>
<evidence type="ECO:0000313" key="4">
    <source>
        <dbReference type="Proteomes" id="UP000016665"/>
    </source>
</evidence>